<reference evidence="9 10" key="1">
    <citation type="submission" date="2017-11" db="EMBL/GenBank/DDBJ databases">
        <title>Infants hospitalized years apart are colonized by the same room-sourced microbial strains.</title>
        <authorList>
            <person name="Brooks B."/>
            <person name="Olm M.R."/>
            <person name="Firek B.A."/>
            <person name="Baker R."/>
            <person name="Thomas B.C."/>
            <person name="Morowitz M.J."/>
            <person name="Banfield J.F."/>
        </authorList>
    </citation>
    <scope>NUCLEOTIDE SEQUENCE [LARGE SCALE GENOMIC DNA]</scope>
    <source>
        <strain evidence="9">S2_009_000_R2_76</strain>
    </source>
</reference>
<dbReference type="GO" id="GO:0008973">
    <property type="term" value="F:phosphopentomutase activity"/>
    <property type="evidence" value="ECO:0007669"/>
    <property type="project" value="TreeGrafter"/>
</dbReference>
<gene>
    <name evidence="9" type="ORF">DI598_15450</name>
</gene>
<dbReference type="PANTHER" id="PTHR45745:SF1">
    <property type="entry name" value="PHOSPHOGLUCOMUTASE 2B-RELATED"/>
    <property type="match status" value="1"/>
</dbReference>
<dbReference type="InterPro" id="IPR005844">
    <property type="entry name" value="A-D-PHexomutase_a/b/a-I"/>
</dbReference>
<keyword evidence="3" id="KW-0479">Metal-binding</keyword>
<dbReference type="InterPro" id="IPR005845">
    <property type="entry name" value="A-D-PHexomutase_a/b/a-II"/>
</dbReference>
<dbReference type="SUPFAM" id="SSF55957">
    <property type="entry name" value="Phosphoglucomutase, C-terminal domain"/>
    <property type="match status" value="1"/>
</dbReference>
<evidence type="ECO:0000259" key="6">
    <source>
        <dbReference type="Pfam" id="PF02878"/>
    </source>
</evidence>
<evidence type="ECO:0000256" key="2">
    <source>
        <dbReference type="ARBA" id="ARBA00022553"/>
    </source>
</evidence>
<keyword evidence="5" id="KW-0413">Isomerase</keyword>
<sequence>MDAAIQAKVNTWLEGDYDQETKDAIKKLQQENPSELEEAFYRNLEFGTGGLRGIMGVGTNRMNKYTVGMATQGFANYLKKTYGEEPISVVIGHDCRNNSRFFAETTAHVFAANGIKVYLFESLRPTPEVSFAIRTLGCKAGVMCTASHNPKEYNGYKAYWSDGGQLVPPHDKNVITEVENIHSVSDVKWSGNDENIVIIGAEMDEKYIQMATGLSVYPDVIKRQHDLKIVYTPIHGSGIMLVPKVLKALGFDNVHIVKEQEVPDGNFPTVIYPNPEEPEAMSLGLKLAKELDADILLGTDPDADRVAVAIKNNHGEWQLMNGNQTAVLAFSYLIEARKAKGINEPNDMIVKTIVTSDMVNRVAEQNGLKAYDVLTGFKWIAEKIRELEGKENYIVGGEESFGLMIGDKVRDKDSVSAVAILCEMAAYEKDKGQTLFDKLMDLYVQYGLYLEKLVSITKKGMNGQAEIAQMMSEFRSNPPQTIAGKPVAQLLDYQTSEGKELGTGKTWTIDLPKSNVLQFILEDGSKISARPSGTEPKIKFYVSVNTSLDNKADYDKKETELKNYIDQILKDLKLN</sequence>
<evidence type="ECO:0000259" key="8">
    <source>
        <dbReference type="Pfam" id="PF02880"/>
    </source>
</evidence>
<keyword evidence="4" id="KW-0460">Magnesium</keyword>
<feature type="domain" description="Alpha-D-phosphohexomutase alpha/beta/alpha" evidence="8">
    <location>
        <begin position="321"/>
        <end position="442"/>
    </location>
</feature>
<name>A0A2W5EQ50_9SPHI</name>
<feature type="domain" description="Alpha-D-phosphohexomutase alpha/beta/alpha" evidence="6">
    <location>
        <begin position="45"/>
        <end position="182"/>
    </location>
</feature>
<accession>A0A2W5EQ50</accession>
<evidence type="ECO:0000259" key="7">
    <source>
        <dbReference type="Pfam" id="PF02879"/>
    </source>
</evidence>
<evidence type="ECO:0000313" key="10">
    <source>
        <dbReference type="Proteomes" id="UP000249645"/>
    </source>
</evidence>
<evidence type="ECO:0000256" key="1">
    <source>
        <dbReference type="ARBA" id="ARBA00010231"/>
    </source>
</evidence>
<dbReference type="EMBL" id="QFOI01000357">
    <property type="protein sequence ID" value="PZP43707.1"/>
    <property type="molecule type" value="Genomic_DNA"/>
</dbReference>
<feature type="domain" description="Alpha-D-phosphohexomutase alpha/beta/alpha" evidence="7">
    <location>
        <begin position="206"/>
        <end position="311"/>
    </location>
</feature>
<dbReference type="Proteomes" id="UP000249645">
    <property type="component" value="Unassembled WGS sequence"/>
</dbReference>
<dbReference type="Gene3D" id="3.40.120.10">
    <property type="entry name" value="Alpha-D-Glucose-1,6-Bisphosphate, subunit A, domain 3"/>
    <property type="match status" value="3"/>
</dbReference>
<keyword evidence="2" id="KW-0597">Phosphoprotein</keyword>
<evidence type="ECO:0000256" key="5">
    <source>
        <dbReference type="ARBA" id="ARBA00023235"/>
    </source>
</evidence>
<evidence type="ECO:0000256" key="3">
    <source>
        <dbReference type="ARBA" id="ARBA00022723"/>
    </source>
</evidence>
<evidence type="ECO:0000313" key="9">
    <source>
        <dbReference type="EMBL" id="PZP43707.1"/>
    </source>
</evidence>
<dbReference type="Pfam" id="PF02878">
    <property type="entry name" value="PGM_PMM_I"/>
    <property type="match status" value="1"/>
</dbReference>
<dbReference type="Gene3D" id="3.30.310.50">
    <property type="entry name" value="Alpha-D-phosphohexomutase, C-terminal domain"/>
    <property type="match status" value="1"/>
</dbReference>
<dbReference type="CDD" id="cd05799">
    <property type="entry name" value="PGM2"/>
    <property type="match status" value="1"/>
</dbReference>
<evidence type="ECO:0000256" key="4">
    <source>
        <dbReference type="ARBA" id="ARBA00022842"/>
    </source>
</evidence>
<proteinExistence type="inferred from homology"/>
<protein>
    <submittedName>
        <fullName evidence="9">Phosphoglucomutase</fullName>
    </submittedName>
</protein>
<organism evidence="9 10">
    <name type="scientific">Pseudopedobacter saltans</name>
    <dbReference type="NCBI Taxonomy" id="151895"/>
    <lineage>
        <taxon>Bacteria</taxon>
        <taxon>Pseudomonadati</taxon>
        <taxon>Bacteroidota</taxon>
        <taxon>Sphingobacteriia</taxon>
        <taxon>Sphingobacteriales</taxon>
        <taxon>Sphingobacteriaceae</taxon>
        <taxon>Pseudopedobacter</taxon>
    </lineage>
</organism>
<comment type="similarity">
    <text evidence="1">Belongs to the phosphohexose mutase family.</text>
</comment>
<dbReference type="InterPro" id="IPR005846">
    <property type="entry name" value="A-D-PHexomutase_a/b/a-III"/>
</dbReference>
<comment type="caution">
    <text evidence="9">The sequence shown here is derived from an EMBL/GenBank/DDBJ whole genome shotgun (WGS) entry which is preliminary data.</text>
</comment>
<dbReference type="SUPFAM" id="SSF53738">
    <property type="entry name" value="Phosphoglucomutase, first 3 domains"/>
    <property type="match status" value="3"/>
</dbReference>
<dbReference type="PANTHER" id="PTHR45745">
    <property type="entry name" value="PHOSPHOMANNOMUTASE 45A"/>
    <property type="match status" value="1"/>
</dbReference>
<dbReference type="GO" id="GO:0006166">
    <property type="term" value="P:purine ribonucleoside salvage"/>
    <property type="evidence" value="ECO:0007669"/>
    <property type="project" value="TreeGrafter"/>
</dbReference>
<dbReference type="InterPro" id="IPR016055">
    <property type="entry name" value="A-D-PHexomutase_a/b/a-I/II/III"/>
</dbReference>
<dbReference type="GO" id="GO:0046872">
    <property type="term" value="F:metal ion binding"/>
    <property type="evidence" value="ECO:0007669"/>
    <property type="project" value="UniProtKB-KW"/>
</dbReference>
<dbReference type="AlphaFoldDB" id="A0A2W5EQ50"/>
<dbReference type="Pfam" id="PF02880">
    <property type="entry name" value="PGM_PMM_III"/>
    <property type="match status" value="1"/>
</dbReference>
<dbReference type="InterPro" id="IPR036900">
    <property type="entry name" value="A-D-PHexomutase_C_sf"/>
</dbReference>
<dbReference type="Pfam" id="PF02879">
    <property type="entry name" value="PGM_PMM_II"/>
    <property type="match status" value="1"/>
</dbReference>
<dbReference type="PRINTS" id="PR00509">
    <property type="entry name" value="PGMPMM"/>
</dbReference>
<dbReference type="GO" id="GO:0005975">
    <property type="term" value="P:carbohydrate metabolic process"/>
    <property type="evidence" value="ECO:0007669"/>
    <property type="project" value="InterPro"/>
</dbReference>
<dbReference type="InterPro" id="IPR005841">
    <property type="entry name" value="Alpha-D-phosphohexomutase_SF"/>
</dbReference>